<evidence type="ECO:0000256" key="1">
    <source>
        <dbReference type="SAM" id="MobiDB-lite"/>
    </source>
</evidence>
<name>A0AAN6UJ08_9PEZI</name>
<dbReference type="AlphaFoldDB" id="A0AAN6UJ08"/>
<proteinExistence type="predicted"/>
<organism evidence="2 3">
    <name type="scientific">Trichocladium antarcticum</name>
    <dbReference type="NCBI Taxonomy" id="1450529"/>
    <lineage>
        <taxon>Eukaryota</taxon>
        <taxon>Fungi</taxon>
        <taxon>Dikarya</taxon>
        <taxon>Ascomycota</taxon>
        <taxon>Pezizomycotina</taxon>
        <taxon>Sordariomycetes</taxon>
        <taxon>Sordariomycetidae</taxon>
        <taxon>Sordariales</taxon>
        <taxon>Chaetomiaceae</taxon>
        <taxon>Trichocladium</taxon>
    </lineage>
</organism>
<reference evidence="2" key="2">
    <citation type="submission" date="2023-05" db="EMBL/GenBank/DDBJ databases">
        <authorList>
            <consortium name="Lawrence Berkeley National Laboratory"/>
            <person name="Steindorff A."/>
            <person name="Hensen N."/>
            <person name="Bonometti L."/>
            <person name="Westerberg I."/>
            <person name="Brannstrom I.O."/>
            <person name="Guillou S."/>
            <person name="Cros-Aarteil S."/>
            <person name="Calhoun S."/>
            <person name="Haridas S."/>
            <person name="Kuo A."/>
            <person name="Mondo S."/>
            <person name="Pangilinan J."/>
            <person name="Riley R."/>
            <person name="Labutti K."/>
            <person name="Andreopoulos B."/>
            <person name="Lipzen A."/>
            <person name="Chen C."/>
            <person name="Yanf M."/>
            <person name="Daum C."/>
            <person name="Ng V."/>
            <person name="Clum A."/>
            <person name="Ohm R."/>
            <person name="Martin F."/>
            <person name="Silar P."/>
            <person name="Natvig D."/>
            <person name="Lalanne C."/>
            <person name="Gautier V."/>
            <person name="Ament-Velasquez S.L."/>
            <person name="Kruys A."/>
            <person name="Hutchinson M.I."/>
            <person name="Powell A.J."/>
            <person name="Barry K."/>
            <person name="Miller A.N."/>
            <person name="Grigoriev I.V."/>
            <person name="Debuchy R."/>
            <person name="Gladieux P."/>
            <person name="Thoren M.H."/>
            <person name="Johannesson H."/>
        </authorList>
    </citation>
    <scope>NUCLEOTIDE SEQUENCE</scope>
    <source>
        <strain evidence="2">CBS 123565</strain>
    </source>
</reference>
<dbReference type="Proteomes" id="UP001304895">
    <property type="component" value="Unassembled WGS sequence"/>
</dbReference>
<gene>
    <name evidence="2" type="ORF">BT67DRAFT_442402</name>
</gene>
<evidence type="ECO:0000313" key="3">
    <source>
        <dbReference type="Proteomes" id="UP001304895"/>
    </source>
</evidence>
<evidence type="ECO:0000313" key="2">
    <source>
        <dbReference type="EMBL" id="KAK4133917.1"/>
    </source>
</evidence>
<feature type="compositionally biased region" description="Polar residues" evidence="1">
    <location>
        <begin position="44"/>
        <end position="55"/>
    </location>
</feature>
<sequence length="72" mass="7908">MPRISTYLFVDVILTPSDDEFDDLDCRPDTSSIQLPPKYVLSPASKTPASGSWKSSHPPPRQAKSRPTAPLP</sequence>
<protein>
    <submittedName>
        <fullName evidence="2">Uncharacterized protein</fullName>
    </submittedName>
</protein>
<keyword evidence="3" id="KW-1185">Reference proteome</keyword>
<feature type="region of interest" description="Disordered" evidence="1">
    <location>
        <begin position="19"/>
        <end position="72"/>
    </location>
</feature>
<accession>A0AAN6UJ08</accession>
<dbReference type="EMBL" id="MU853410">
    <property type="protein sequence ID" value="KAK4133917.1"/>
    <property type="molecule type" value="Genomic_DNA"/>
</dbReference>
<comment type="caution">
    <text evidence="2">The sequence shown here is derived from an EMBL/GenBank/DDBJ whole genome shotgun (WGS) entry which is preliminary data.</text>
</comment>
<reference evidence="2" key="1">
    <citation type="journal article" date="2023" name="Mol. Phylogenet. Evol.">
        <title>Genome-scale phylogeny and comparative genomics of the fungal order Sordariales.</title>
        <authorList>
            <person name="Hensen N."/>
            <person name="Bonometti L."/>
            <person name="Westerberg I."/>
            <person name="Brannstrom I.O."/>
            <person name="Guillou S."/>
            <person name="Cros-Aarteil S."/>
            <person name="Calhoun S."/>
            <person name="Haridas S."/>
            <person name="Kuo A."/>
            <person name="Mondo S."/>
            <person name="Pangilinan J."/>
            <person name="Riley R."/>
            <person name="LaButti K."/>
            <person name="Andreopoulos B."/>
            <person name="Lipzen A."/>
            <person name="Chen C."/>
            <person name="Yan M."/>
            <person name="Daum C."/>
            <person name="Ng V."/>
            <person name="Clum A."/>
            <person name="Steindorff A."/>
            <person name="Ohm R.A."/>
            <person name="Martin F."/>
            <person name="Silar P."/>
            <person name="Natvig D.O."/>
            <person name="Lalanne C."/>
            <person name="Gautier V."/>
            <person name="Ament-Velasquez S.L."/>
            <person name="Kruys A."/>
            <person name="Hutchinson M.I."/>
            <person name="Powell A.J."/>
            <person name="Barry K."/>
            <person name="Miller A.N."/>
            <person name="Grigoriev I.V."/>
            <person name="Debuchy R."/>
            <person name="Gladieux P."/>
            <person name="Hiltunen Thoren M."/>
            <person name="Johannesson H."/>
        </authorList>
    </citation>
    <scope>NUCLEOTIDE SEQUENCE</scope>
    <source>
        <strain evidence="2">CBS 123565</strain>
    </source>
</reference>